<feature type="compositionally biased region" description="Basic and acidic residues" evidence="1">
    <location>
        <begin position="36"/>
        <end position="53"/>
    </location>
</feature>
<feature type="region of interest" description="Disordered" evidence="1">
    <location>
        <begin position="1"/>
        <end position="68"/>
    </location>
</feature>
<name>A0A9N8V883_9GLOM</name>
<gene>
    <name evidence="2" type="ORF">AMORRO_LOCUS648</name>
</gene>
<feature type="compositionally biased region" description="Basic and acidic residues" evidence="1">
    <location>
        <begin position="101"/>
        <end position="113"/>
    </location>
</feature>
<keyword evidence="3" id="KW-1185">Reference proteome</keyword>
<evidence type="ECO:0000313" key="2">
    <source>
        <dbReference type="EMBL" id="CAG8446578.1"/>
    </source>
</evidence>
<reference evidence="2" key="1">
    <citation type="submission" date="2021-06" db="EMBL/GenBank/DDBJ databases">
        <authorList>
            <person name="Kallberg Y."/>
            <person name="Tangrot J."/>
            <person name="Rosling A."/>
        </authorList>
    </citation>
    <scope>NUCLEOTIDE SEQUENCE</scope>
    <source>
        <strain evidence="2">CL551</strain>
    </source>
</reference>
<feature type="region of interest" description="Disordered" evidence="1">
    <location>
        <begin position="83"/>
        <end position="127"/>
    </location>
</feature>
<dbReference type="Proteomes" id="UP000789342">
    <property type="component" value="Unassembled WGS sequence"/>
</dbReference>
<protein>
    <submittedName>
        <fullName evidence="2">17513_t:CDS:1</fullName>
    </submittedName>
</protein>
<organism evidence="2 3">
    <name type="scientific">Acaulospora morrowiae</name>
    <dbReference type="NCBI Taxonomy" id="94023"/>
    <lineage>
        <taxon>Eukaryota</taxon>
        <taxon>Fungi</taxon>
        <taxon>Fungi incertae sedis</taxon>
        <taxon>Mucoromycota</taxon>
        <taxon>Glomeromycotina</taxon>
        <taxon>Glomeromycetes</taxon>
        <taxon>Diversisporales</taxon>
        <taxon>Acaulosporaceae</taxon>
        <taxon>Acaulospora</taxon>
    </lineage>
</organism>
<proteinExistence type="predicted"/>
<comment type="caution">
    <text evidence="2">The sequence shown here is derived from an EMBL/GenBank/DDBJ whole genome shotgun (WGS) entry which is preliminary data.</text>
</comment>
<feature type="compositionally biased region" description="Basic and acidic residues" evidence="1">
    <location>
        <begin position="9"/>
        <end position="24"/>
    </location>
</feature>
<evidence type="ECO:0000256" key="1">
    <source>
        <dbReference type="SAM" id="MobiDB-lite"/>
    </source>
</evidence>
<dbReference type="EMBL" id="CAJVPV010000202">
    <property type="protein sequence ID" value="CAG8446578.1"/>
    <property type="molecule type" value="Genomic_DNA"/>
</dbReference>
<sequence>MQSPSFKFDTTEKKQGTNGTKRESSTPSKESKRKVAKENLRRTERKEKADKLTKTISVRKQKNEEGTMNHSIAEFIIYSSRLEKSSMPSRESEEAAGAGSTEDKMEKQADESTKVIVVKKWKETNKE</sequence>
<dbReference type="AlphaFoldDB" id="A0A9N8V883"/>
<accession>A0A9N8V883</accession>
<evidence type="ECO:0000313" key="3">
    <source>
        <dbReference type="Proteomes" id="UP000789342"/>
    </source>
</evidence>